<keyword evidence="2" id="KW-1185">Reference proteome</keyword>
<evidence type="ECO:0008006" key="3">
    <source>
        <dbReference type="Google" id="ProtNLM"/>
    </source>
</evidence>
<sequence>MDIRNLDINPYSLSEKVIKNGNKSFKLWLEFEISTPWDDIENDFANIIVDTLDGRSYGINVWTYKFLETTINADKENGENLNGLYLVPPDLFVKELSRNCIEKTISDLLKNGNLEDTLSNTTFELKFLEPYWDVIEMEEKNIQALMNELKLELPDDHLLRNENYELIAKKTNNDDIVLELEDERIAVVHLTWKSKKETNGYPTTRIYKDKVDFWNNEMKQDILEFKEKKTGNNV</sequence>
<dbReference type="AlphaFoldDB" id="A0A1H7R104"/>
<evidence type="ECO:0000313" key="2">
    <source>
        <dbReference type="Proteomes" id="UP000198521"/>
    </source>
</evidence>
<accession>A0A1H7R104</accession>
<reference evidence="1 2" key="1">
    <citation type="submission" date="2016-10" db="EMBL/GenBank/DDBJ databases">
        <authorList>
            <person name="de Groot N.N."/>
        </authorList>
    </citation>
    <scope>NUCLEOTIDE SEQUENCE [LARGE SCALE GENOMIC DNA]</scope>
    <source>
        <strain evidence="1 2">DSM 25232</strain>
    </source>
</reference>
<name>A0A1H7R104_AQUAM</name>
<dbReference type="STRING" id="1038014.SAMN04487910_2756"/>
<protein>
    <recommendedName>
        <fullName evidence="3">DUF695 domain-containing protein</fullName>
    </recommendedName>
</protein>
<dbReference type="Proteomes" id="UP000198521">
    <property type="component" value="Unassembled WGS sequence"/>
</dbReference>
<evidence type="ECO:0000313" key="1">
    <source>
        <dbReference type="EMBL" id="SEL53930.1"/>
    </source>
</evidence>
<proteinExistence type="predicted"/>
<gene>
    <name evidence="1" type="ORF">SAMN04487910_2756</name>
</gene>
<dbReference type="EMBL" id="FOAB01000004">
    <property type="protein sequence ID" value="SEL53930.1"/>
    <property type="molecule type" value="Genomic_DNA"/>
</dbReference>
<dbReference type="RefSeq" id="WP_211482393.1">
    <property type="nucleotide sequence ID" value="NZ_FOAB01000004.1"/>
</dbReference>
<organism evidence="1 2">
    <name type="scientific">Aquimarina amphilecti</name>
    <dbReference type="NCBI Taxonomy" id="1038014"/>
    <lineage>
        <taxon>Bacteria</taxon>
        <taxon>Pseudomonadati</taxon>
        <taxon>Bacteroidota</taxon>
        <taxon>Flavobacteriia</taxon>
        <taxon>Flavobacteriales</taxon>
        <taxon>Flavobacteriaceae</taxon>
        <taxon>Aquimarina</taxon>
    </lineage>
</organism>